<dbReference type="AlphaFoldDB" id="A0AAD4UVY9"/>
<accession>A0AAD4UVY9</accession>
<comment type="caution">
    <text evidence="1">The sequence shown here is derived from an EMBL/GenBank/DDBJ whole genome shotgun (WGS) entry which is preliminary data.</text>
</comment>
<proteinExistence type="predicted"/>
<dbReference type="Proteomes" id="UP001054821">
    <property type="component" value="Chromosome 8"/>
</dbReference>
<organism evidence="1 2">
    <name type="scientific">Prunus dulcis</name>
    <name type="common">Almond</name>
    <name type="synonym">Amygdalus dulcis</name>
    <dbReference type="NCBI Taxonomy" id="3755"/>
    <lineage>
        <taxon>Eukaryota</taxon>
        <taxon>Viridiplantae</taxon>
        <taxon>Streptophyta</taxon>
        <taxon>Embryophyta</taxon>
        <taxon>Tracheophyta</taxon>
        <taxon>Spermatophyta</taxon>
        <taxon>Magnoliopsida</taxon>
        <taxon>eudicotyledons</taxon>
        <taxon>Gunneridae</taxon>
        <taxon>Pentapetalae</taxon>
        <taxon>rosids</taxon>
        <taxon>fabids</taxon>
        <taxon>Rosales</taxon>
        <taxon>Rosaceae</taxon>
        <taxon>Amygdaloideae</taxon>
        <taxon>Amygdaleae</taxon>
        <taxon>Prunus</taxon>
    </lineage>
</organism>
<protein>
    <submittedName>
        <fullName evidence="1">Uncharacterized protein</fullName>
    </submittedName>
</protein>
<gene>
    <name evidence="1" type="ORF">L3X38_042859</name>
</gene>
<name>A0AAD4UVY9_PRUDU</name>
<keyword evidence="2" id="KW-1185">Reference proteome</keyword>
<reference evidence="1 2" key="1">
    <citation type="journal article" date="2022" name="G3 (Bethesda)">
        <title>Whole-genome sequence and methylome profiling of the almond [Prunus dulcis (Mill.) D.A. Webb] cultivar 'Nonpareil'.</title>
        <authorList>
            <person name="D'Amico-Willman K.M."/>
            <person name="Ouma W.Z."/>
            <person name="Meulia T."/>
            <person name="Sideli G.M."/>
            <person name="Gradziel T.M."/>
            <person name="Fresnedo-Ramirez J."/>
        </authorList>
    </citation>
    <scope>NUCLEOTIDE SEQUENCE [LARGE SCALE GENOMIC DNA]</scope>
    <source>
        <strain evidence="1">Clone GOH B32 T37-40</strain>
    </source>
</reference>
<evidence type="ECO:0000313" key="2">
    <source>
        <dbReference type="Proteomes" id="UP001054821"/>
    </source>
</evidence>
<evidence type="ECO:0000313" key="1">
    <source>
        <dbReference type="EMBL" id="KAI5313683.1"/>
    </source>
</evidence>
<sequence>MKIPESDTIGKNGSAKTASRTTTFGVFKVVEVGSEAKFVLDEVADVVFVSTVATIVTLDYVSSQESCDTWLLMLCLCFNSGGRSNAGGSCWNVVLFSTLRRPKNYVWS</sequence>
<dbReference type="EMBL" id="JAJFAZ020000008">
    <property type="protein sequence ID" value="KAI5313683.1"/>
    <property type="molecule type" value="Genomic_DNA"/>
</dbReference>